<feature type="coiled-coil region" evidence="1">
    <location>
        <begin position="661"/>
        <end position="724"/>
    </location>
</feature>
<feature type="compositionally biased region" description="Polar residues" evidence="2">
    <location>
        <begin position="549"/>
        <end position="573"/>
    </location>
</feature>
<dbReference type="OrthoDB" id="409136at2759"/>
<name>A0A1L7X422_9HELO</name>
<dbReference type="EMBL" id="FJOG01000014">
    <property type="protein sequence ID" value="CZR59773.1"/>
    <property type="molecule type" value="Genomic_DNA"/>
</dbReference>
<dbReference type="AlphaFoldDB" id="A0A1L7X422"/>
<organism evidence="3 4">
    <name type="scientific">Phialocephala subalpina</name>
    <dbReference type="NCBI Taxonomy" id="576137"/>
    <lineage>
        <taxon>Eukaryota</taxon>
        <taxon>Fungi</taxon>
        <taxon>Dikarya</taxon>
        <taxon>Ascomycota</taxon>
        <taxon>Pezizomycotina</taxon>
        <taxon>Leotiomycetes</taxon>
        <taxon>Helotiales</taxon>
        <taxon>Mollisiaceae</taxon>
        <taxon>Phialocephala</taxon>
        <taxon>Phialocephala fortinii species complex</taxon>
    </lineage>
</organism>
<keyword evidence="4" id="KW-1185">Reference proteome</keyword>
<evidence type="ECO:0000256" key="1">
    <source>
        <dbReference type="SAM" id="Coils"/>
    </source>
</evidence>
<dbReference type="Proteomes" id="UP000184330">
    <property type="component" value="Unassembled WGS sequence"/>
</dbReference>
<proteinExistence type="predicted"/>
<gene>
    <name evidence="3" type="ORF">PAC_09667</name>
</gene>
<feature type="region of interest" description="Disordered" evidence="2">
    <location>
        <begin position="539"/>
        <end position="587"/>
    </location>
</feature>
<evidence type="ECO:0000313" key="4">
    <source>
        <dbReference type="Proteomes" id="UP000184330"/>
    </source>
</evidence>
<reference evidence="3 4" key="1">
    <citation type="submission" date="2016-03" db="EMBL/GenBank/DDBJ databases">
        <authorList>
            <person name="Ploux O."/>
        </authorList>
    </citation>
    <scope>NUCLEOTIDE SEQUENCE [LARGE SCALE GENOMIC DNA]</scope>
    <source>
        <strain evidence="3 4">UAMH 11012</strain>
    </source>
</reference>
<evidence type="ECO:0000313" key="3">
    <source>
        <dbReference type="EMBL" id="CZR59773.1"/>
    </source>
</evidence>
<keyword evidence="1" id="KW-0175">Coiled coil</keyword>
<accession>A0A1L7X422</accession>
<feature type="compositionally biased region" description="Basic and acidic residues" evidence="2">
    <location>
        <begin position="539"/>
        <end position="548"/>
    </location>
</feature>
<dbReference type="STRING" id="576137.A0A1L7X422"/>
<protein>
    <submittedName>
        <fullName evidence="3">Uncharacterized protein</fullName>
    </submittedName>
</protein>
<evidence type="ECO:0000256" key="2">
    <source>
        <dbReference type="SAM" id="MobiDB-lite"/>
    </source>
</evidence>
<sequence length="747" mass="83570">MGRDASCWEAIESARETFIRIAEEIKIYLEKYSDPVPQQVTWTIYMIGRTRETAEPTIIFCCRDSDCRKQVRKTVEGSKILDKYPGVRVGDASQPPDFDQLVQLARESFHSGPDNNLNVGCELDGSNVLVYKAQSTNIVLDKRIYIHTPGQKNAMRKATAGGILRSGDTCFYLTAGHPFEPVLDTSENADEGFEFDIGQESDSEDEVFTEATSRGSLTPDFDECSSSDDNTLSVNTLDDGLPRINVDSTQIIGKGKLEDSIWSTNISGTADGRPTAEFTVVGHKVESDNDPSPLCLDYALVKINDRFISSSSKPSYFLDLFNRVSLDSKAIYLWPDEVSAAATQNTAVLALTCSAGLLRGTISGTPTYSNRPGSSKFQELWTARFDGKLADGDCGSWVIDAVTGNLFGHIVAGSPDSGVAYIVPAFRVFEDARTRFGLELELSIKQAFSEPPKKPQVIAESSTPAGIILPMTDDKSMIDDDSMDYEFMTDTVQMLDVSKVKEDNVEEFGMKGVKPERVKMKQGGNDLYSVLPRSLEMKATTDKPKIKQPESNIKVPSSTNVTRSRPQGQQLSLPGTHYRSSSHGRRSHADLLEEAEKREKALTAEVHSLQTRLSVAQRDQWHLQNLRTEHQKLVNEHYECRHLRAQLEGQAKEVRRVETMLADERDRLEGLTLKTEKLEEKVRRQKGRDSEGIREAYEQKALEVEALRQRLVEREETIRLAETRIAEKNSMITYLKNFLSTHGFRVE</sequence>